<feature type="domain" description="GIY-YIG" evidence="2">
    <location>
        <begin position="3"/>
        <end position="80"/>
    </location>
</feature>
<dbReference type="Proteomes" id="UP001143372">
    <property type="component" value="Unassembled WGS sequence"/>
</dbReference>
<protein>
    <submittedName>
        <fullName evidence="3">Nuclease</fullName>
    </submittedName>
</protein>
<dbReference type="PANTHER" id="PTHR34477:SF5">
    <property type="entry name" value="BSL5627 PROTEIN"/>
    <property type="match status" value="1"/>
</dbReference>
<accession>A0A9W6MV70</accession>
<evidence type="ECO:0000313" key="4">
    <source>
        <dbReference type="Proteomes" id="UP001143372"/>
    </source>
</evidence>
<dbReference type="InterPro" id="IPR050190">
    <property type="entry name" value="UPF0213_domain"/>
</dbReference>
<dbReference type="InterPro" id="IPR000305">
    <property type="entry name" value="GIY-YIG_endonuc"/>
</dbReference>
<dbReference type="AlphaFoldDB" id="A0A9W6MV70"/>
<reference evidence="3" key="1">
    <citation type="journal article" date="2014" name="Int. J. Syst. Evol. Microbiol.">
        <title>Complete genome sequence of Corynebacterium casei LMG S-19264T (=DSM 44701T), isolated from a smear-ripened cheese.</title>
        <authorList>
            <consortium name="US DOE Joint Genome Institute (JGI-PGF)"/>
            <person name="Walter F."/>
            <person name="Albersmeier A."/>
            <person name="Kalinowski J."/>
            <person name="Ruckert C."/>
        </authorList>
    </citation>
    <scope>NUCLEOTIDE SEQUENCE</scope>
    <source>
        <strain evidence="3">VKM B-2347</strain>
    </source>
</reference>
<evidence type="ECO:0000256" key="1">
    <source>
        <dbReference type="ARBA" id="ARBA00007435"/>
    </source>
</evidence>
<evidence type="ECO:0000259" key="2">
    <source>
        <dbReference type="PROSITE" id="PS50164"/>
    </source>
</evidence>
<sequence>MVAAYYVYILASRRHGTLYAGVTNDLIRRIYEHREKRTPSFTARYGVTRLVYFEVFGDPISAITREKQIKKWKREYKTNLIERDNPDWADLYDSLC</sequence>
<keyword evidence="4" id="KW-1185">Reference proteome</keyword>
<gene>
    <name evidence="3" type="ORF">GCM10008179_12240</name>
</gene>
<dbReference type="CDD" id="cd10448">
    <property type="entry name" value="GIY-YIG_unchar_3"/>
    <property type="match status" value="1"/>
</dbReference>
<reference evidence="3" key="2">
    <citation type="submission" date="2023-01" db="EMBL/GenBank/DDBJ databases">
        <authorList>
            <person name="Sun Q."/>
            <person name="Evtushenko L."/>
        </authorList>
    </citation>
    <scope>NUCLEOTIDE SEQUENCE</scope>
    <source>
        <strain evidence="3">VKM B-2347</strain>
    </source>
</reference>
<dbReference type="SUPFAM" id="SSF82771">
    <property type="entry name" value="GIY-YIG endonuclease"/>
    <property type="match status" value="1"/>
</dbReference>
<dbReference type="Pfam" id="PF01541">
    <property type="entry name" value="GIY-YIG"/>
    <property type="match status" value="1"/>
</dbReference>
<name>A0A9W6MV70_9HYPH</name>
<evidence type="ECO:0000313" key="3">
    <source>
        <dbReference type="EMBL" id="GLK67586.1"/>
    </source>
</evidence>
<dbReference type="EMBL" id="BSFI01000006">
    <property type="protein sequence ID" value="GLK67586.1"/>
    <property type="molecule type" value="Genomic_DNA"/>
</dbReference>
<dbReference type="PROSITE" id="PS50164">
    <property type="entry name" value="GIY_YIG"/>
    <property type="match status" value="1"/>
</dbReference>
<proteinExistence type="inferred from homology"/>
<dbReference type="Gene3D" id="3.40.1440.10">
    <property type="entry name" value="GIY-YIG endonuclease"/>
    <property type="match status" value="1"/>
</dbReference>
<comment type="caution">
    <text evidence="3">The sequence shown here is derived from an EMBL/GenBank/DDBJ whole genome shotgun (WGS) entry which is preliminary data.</text>
</comment>
<organism evidence="3 4">
    <name type="scientific">Hansschlegelia plantiphila</name>
    <dbReference type="NCBI Taxonomy" id="374655"/>
    <lineage>
        <taxon>Bacteria</taxon>
        <taxon>Pseudomonadati</taxon>
        <taxon>Pseudomonadota</taxon>
        <taxon>Alphaproteobacteria</taxon>
        <taxon>Hyphomicrobiales</taxon>
        <taxon>Methylopilaceae</taxon>
        <taxon>Hansschlegelia</taxon>
    </lineage>
</organism>
<comment type="similarity">
    <text evidence="1">Belongs to the UPF0213 family.</text>
</comment>
<dbReference type="InterPro" id="IPR035901">
    <property type="entry name" value="GIY-YIG_endonuc_sf"/>
</dbReference>
<dbReference type="PANTHER" id="PTHR34477">
    <property type="entry name" value="UPF0213 PROTEIN YHBQ"/>
    <property type="match status" value="1"/>
</dbReference>